<dbReference type="GO" id="GO:0005634">
    <property type="term" value="C:nucleus"/>
    <property type="evidence" value="ECO:0007669"/>
    <property type="project" value="UniProtKB-SubCell"/>
</dbReference>
<dbReference type="CDD" id="cd00086">
    <property type="entry name" value="homeodomain"/>
    <property type="match status" value="1"/>
</dbReference>
<keyword evidence="5 9" id="KW-0238">DNA-binding</keyword>
<dbReference type="Pfam" id="PF00046">
    <property type="entry name" value="Homeodomain"/>
    <property type="match status" value="1"/>
</dbReference>
<comment type="pathway">
    <text evidence="3">Lipid metabolism; sphingolipid metabolism.</text>
</comment>
<dbReference type="CTD" id="20196993"/>
<evidence type="ECO:0000259" key="11">
    <source>
        <dbReference type="PROSITE" id="PS50071"/>
    </source>
</evidence>
<feature type="domain" description="Homeobox" evidence="11">
    <location>
        <begin position="1"/>
        <end position="54"/>
    </location>
</feature>
<evidence type="ECO:0000313" key="13">
    <source>
        <dbReference type="EnsemblMetazoa" id="HelroP148499"/>
    </source>
</evidence>
<organism evidence="13 14">
    <name type="scientific">Helobdella robusta</name>
    <name type="common">Californian leech</name>
    <dbReference type="NCBI Taxonomy" id="6412"/>
    <lineage>
        <taxon>Eukaryota</taxon>
        <taxon>Metazoa</taxon>
        <taxon>Spiralia</taxon>
        <taxon>Lophotrochozoa</taxon>
        <taxon>Annelida</taxon>
        <taxon>Clitellata</taxon>
        <taxon>Hirudinea</taxon>
        <taxon>Rhynchobdellida</taxon>
        <taxon>Glossiphoniidae</taxon>
        <taxon>Helobdella</taxon>
    </lineage>
</organism>
<dbReference type="GO" id="GO:0000981">
    <property type="term" value="F:DNA-binding transcription factor activity, RNA polymerase II-specific"/>
    <property type="evidence" value="ECO:0007669"/>
    <property type="project" value="InterPro"/>
</dbReference>
<dbReference type="InParanoid" id="T1EK93"/>
<dbReference type="Proteomes" id="UP000015101">
    <property type="component" value="Unassembled WGS sequence"/>
</dbReference>
<name>T1EK93_HELRO</name>
<evidence type="ECO:0000256" key="6">
    <source>
        <dbReference type="ARBA" id="ARBA00023155"/>
    </source>
</evidence>
<dbReference type="GO" id="GO:0046513">
    <property type="term" value="P:ceramide biosynthetic process"/>
    <property type="evidence" value="ECO:0007669"/>
    <property type="project" value="UniProtKB-ARBA"/>
</dbReference>
<dbReference type="EMBL" id="AMQM01007072">
    <property type="status" value="NOT_ANNOTATED_CDS"/>
    <property type="molecule type" value="Genomic_DNA"/>
</dbReference>
<comment type="pathway">
    <text evidence="4">Sphingolipid metabolism.</text>
</comment>
<evidence type="ECO:0000256" key="2">
    <source>
        <dbReference type="ARBA" id="ARBA00004586"/>
    </source>
</evidence>
<dbReference type="SUPFAM" id="SSF46689">
    <property type="entry name" value="Homeodomain-like"/>
    <property type="match status" value="1"/>
</dbReference>
<dbReference type="InterPro" id="IPR009057">
    <property type="entry name" value="Homeodomain-like_sf"/>
</dbReference>
<comment type="catalytic activity">
    <reaction evidence="8">
        <text>sphinganine + octadecanoyl-CoA = N-(octadecanoyl)-sphinganine + CoA + H(+)</text>
        <dbReference type="Rhea" id="RHEA:36547"/>
        <dbReference type="ChEBI" id="CHEBI:15378"/>
        <dbReference type="ChEBI" id="CHEBI:57287"/>
        <dbReference type="ChEBI" id="CHEBI:57394"/>
        <dbReference type="ChEBI" id="CHEBI:57817"/>
        <dbReference type="ChEBI" id="CHEBI:67033"/>
    </reaction>
    <physiologicalReaction direction="left-to-right" evidence="8">
        <dbReference type="Rhea" id="RHEA:36548"/>
    </physiologicalReaction>
</comment>
<keyword evidence="6 9" id="KW-0371">Homeobox</keyword>
<evidence type="ECO:0000256" key="1">
    <source>
        <dbReference type="ARBA" id="ARBA00004127"/>
    </source>
</evidence>
<dbReference type="PANTHER" id="PTHR24324:SF9">
    <property type="entry name" value="HOMEOBOX DOMAIN-CONTAINING PROTEIN"/>
    <property type="match status" value="1"/>
</dbReference>
<dbReference type="FunFam" id="1.10.10.60:FF:000020">
    <property type="entry name" value="Ceramide synthase 5"/>
    <property type="match status" value="1"/>
</dbReference>
<evidence type="ECO:0000313" key="12">
    <source>
        <dbReference type="EMBL" id="ESN94923.1"/>
    </source>
</evidence>
<dbReference type="GO" id="GO:0003677">
    <property type="term" value="F:DNA binding"/>
    <property type="evidence" value="ECO:0007669"/>
    <property type="project" value="UniProtKB-UniRule"/>
</dbReference>
<reference evidence="13" key="3">
    <citation type="submission" date="2015-06" db="UniProtKB">
        <authorList>
            <consortium name="EnsemblMetazoa"/>
        </authorList>
    </citation>
    <scope>IDENTIFICATION</scope>
</reference>
<keyword evidence="7 9" id="KW-0539">Nucleus</keyword>
<dbReference type="AlphaFoldDB" id="T1EK93"/>
<dbReference type="EMBL" id="KB097558">
    <property type="protein sequence ID" value="ESN94923.1"/>
    <property type="molecule type" value="Genomic_DNA"/>
</dbReference>
<dbReference type="HOGENOM" id="CLU_049543_14_1_1"/>
<sequence length="54" mass="6472">YLSNERTAILEQYYQSHITFPYPDRETRESLASQCGISQSQVTKWFSNRRNKDK</sequence>
<dbReference type="InterPro" id="IPR017970">
    <property type="entry name" value="Homeobox_CS"/>
</dbReference>
<dbReference type="KEGG" id="hro:HELRODRAFT_148499"/>
<dbReference type="GO" id="GO:0050291">
    <property type="term" value="F:sphingosine N-acyltransferase activity"/>
    <property type="evidence" value="ECO:0007669"/>
    <property type="project" value="UniProtKB-ARBA"/>
</dbReference>
<dbReference type="GeneID" id="20196993"/>
<dbReference type="Gene3D" id="1.10.10.60">
    <property type="entry name" value="Homeodomain-like"/>
    <property type="match status" value="1"/>
</dbReference>
<evidence type="ECO:0000256" key="5">
    <source>
        <dbReference type="ARBA" id="ARBA00023125"/>
    </source>
</evidence>
<reference evidence="12 14" key="2">
    <citation type="journal article" date="2013" name="Nature">
        <title>Insights into bilaterian evolution from three spiralian genomes.</title>
        <authorList>
            <person name="Simakov O."/>
            <person name="Marletaz F."/>
            <person name="Cho S.J."/>
            <person name="Edsinger-Gonzales E."/>
            <person name="Havlak P."/>
            <person name="Hellsten U."/>
            <person name="Kuo D.H."/>
            <person name="Larsson T."/>
            <person name="Lv J."/>
            <person name="Arendt D."/>
            <person name="Savage R."/>
            <person name="Osoegawa K."/>
            <person name="de Jong P."/>
            <person name="Grimwood J."/>
            <person name="Chapman J.A."/>
            <person name="Shapiro H."/>
            <person name="Aerts A."/>
            <person name="Otillar R.P."/>
            <person name="Terry A.Y."/>
            <person name="Boore J.L."/>
            <person name="Grigoriev I.V."/>
            <person name="Lindberg D.R."/>
            <person name="Seaver E.C."/>
            <person name="Weisblat D.A."/>
            <person name="Putnam N.H."/>
            <person name="Rokhsar D.S."/>
        </authorList>
    </citation>
    <scope>NUCLEOTIDE SEQUENCE</scope>
</reference>
<proteinExistence type="predicted"/>
<evidence type="ECO:0000313" key="14">
    <source>
        <dbReference type="Proteomes" id="UP000015101"/>
    </source>
</evidence>
<gene>
    <name evidence="13" type="primary">20196993</name>
    <name evidence="12" type="ORF">HELRODRAFT_148499</name>
</gene>
<evidence type="ECO:0000256" key="4">
    <source>
        <dbReference type="ARBA" id="ARBA00004991"/>
    </source>
</evidence>
<reference evidence="14" key="1">
    <citation type="submission" date="2012-12" db="EMBL/GenBank/DDBJ databases">
        <authorList>
            <person name="Hellsten U."/>
            <person name="Grimwood J."/>
            <person name="Chapman J.A."/>
            <person name="Shapiro H."/>
            <person name="Aerts A."/>
            <person name="Otillar R.P."/>
            <person name="Terry A.Y."/>
            <person name="Boore J.L."/>
            <person name="Simakov O."/>
            <person name="Marletaz F."/>
            <person name="Cho S.-J."/>
            <person name="Edsinger-Gonzales E."/>
            <person name="Havlak P."/>
            <person name="Kuo D.-H."/>
            <person name="Larsson T."/>
            <person name="Lv J."/>
            <person name="Arendt D."/>
            <person name="Savage R."/>
            <person name="Osoegawa K."/>
            <person name="de Jong P."/>
            <person name="Lindberg D.R."/>
            <person name="Seaver E.C."/>
            <person name="Weisblat D.A."/>
            <person name="Putnam N.H."/>
            <person name="Grigoriev I.V."/>
            <person name="Rokhsar D.S."/>
        </authorList>
    </citation>
    <scope>NUCLEOTIDE SEQUENCE</scope>
</reference>
<evidence type="ECO:0000256" key="7">
    <source>
        <dbReference type="ARBA" id="ARBA00023242"/>
    </source>
</evidence>
<accession>T1EK93</accession>
<dbReference type="eggNOG" id="ENOG502SZTR">
    <property type="taxonomic scope" value="Eukaryota"/>
</dbReference>
<dbReference type="PANTHER" id="PTHR24324">
    <property type="entry name" value="HOMEOBOX PROTEIN HHEX"/>
    <property type="match status" value="1"/>
</dbReference>
<dbReference type="InterPro" id="IPR001356">
    <property type="entry name" value="HD"/>
</dbReference>
<dbReference type="PROSITE" id="PS50071">
    <property type="entry name" value="HOMEOBOX_2"/>
    <property type="match status" value="1"/>
</dbReference>
<dbReference type="InterPro" id="IPR051000">
    <property type="entry name" value="Homeobox_DNA-bind_prot"/>
</dbReference>
<evidence type="ECO:0000256" key="9">
    <source>
        <dbReference type="PROSITE-ProRule" id="PRU00108"/>
    </source>
</evidence>
<evidence type="ECO:0000256" key="3">
    <source>
        <dbReference type="ARBA" id="ARBA00004760"/>
    </source>
</evidence>
<dbReference type="RefSeq" id="XP_009027043.1">
    <property type="nucleotide sequence ID" value="XM_009028795.1"/>
</dbReference>
<protein>
    <recommendedName>
        <fullName evidence="11">Homeobox domain-containing protein</fullName>
    </recommendedName>
</protein>
<comment type="subcellular location">
    <subcellularLocation>
        <location evidence="1">Endomembrane system</location>
        <topology evidence="1">Multi-pass membrane protein</topology>
    </subcellularLocation>
    <subcellularLocation>
        <location evidence="2">Endoplasmic reticulum membrane</location>
    </subcellularLocation>
    <subcellularLocation>
        <location evidence="9 10">Nucleus</location>
    </subcellularLocation>
</comment>
<dbReference type="OrthoDB" id="4187154at2759"/>
<dbReference type="PROSITE" id="PS00027">
    <property type="entry name" value="HOMEOBOX_1"/>
    <property type="match status" value="1"/>
</dbReference>
<dbReference type="SMART" id="SM00389">
    <property type="entry name" value="HOX"/>
    <property type="match status" value="1"/>
</dbReference>
<evidence type="ECO:0000256" key="8">
    <source>
        <dbReference type="ARBA" id="ARBA00049036"/>
    </source>
</evidence>
<dbReference type="EnsemblMetazoa" id="HelroT148499">
    <property type="protein sequence ID" value="HelroP148499"/>
    <property type="gene ID" value="HelroG148499"/>
</dbReference>
<dbReference type="GO" id="GO:0005789">
    <property type="term" value="C:endoplasmic reticulum membrane"/>
    <property type="evidence" value="ECO:0007669"/>
    <property type="project" value="UniProtKB-SubCell"/>
</dbReference>
<evidence type="ECO:0000256" key="10">
    <source>
        <dbReference type="RuleBase" id="RU000682"/>
    </source>
</evidence>
<keyword evidence="14" id="KW-1185">Reference proteome</keyword>